<keyword evidence="2" id="KW-0812">Transmembrane</keyword>
<dbReference type="EMBL" id="SMFQ01000003">
    <property type="protein sequence ID" value="TCJ86879.1"/>
    <property type="molecule type" value="Genomic_DNA"/>
</dbReference>
<keyword evidence="4" id="KW-1185">Reference proteome</keyword>
<evidence type="ECO:0000313" key="3">
    <source>
        <dbReference type="EMBL" id="TCJ86879.1"/>
    </source>
</evidence>
<dbReference type="InterPro" id="IPR001036">
    <property type="entry name" value="Acrflvin-R"/>
</dbReference>
<dbReference type="PRINTS" id="PR00702">
    <property type="entry name" value="ACRIFLAVINRP"/>
</dbReference>
<dbReference type="SUPFAM" id="SSF82866">
    <property type="entry name" value="Multidrug efflux transporter AcrB transmembrane domain"/>
    <property type="match status" value="2"/>
</dbReference>
<evidence type="ECO:0000256" key="1">
    <source>
        <dbReference type="SAM" id="MobiDB-lite"/>
    </source>
</evidence>
<proteinExistence type="predicted"/>
<feature type="transmembrane region" description="Helical" evidence="2">
    <location>
        <begin position="480"/>
        <end position="497"/>
    </location>
</feature>
<organism evidence="3 4">
    <name type="scientific">Cocleimonas flava</name>
    <dbReference type="NCBI Taxonomy" id="634765"/>
    <lineage>
        <taxon>Bacteria</taxon>
        <taxon>Pseudomonadati</taxon>
        <taxon>Pseudomonadota</taxon>
        <taxon>Gammaproteobacteria</taxon>
        <taxon>Thiotrichales</taxon>
        <taxon>Thiotrichaceae</taxon>
        <taxon>Cocleimonas</taxon>
    </lineage>
</organism>
<feature type="transmembrane region" description="Helical" evidence="2">
    <location>
        <begin position="410"/>
        <end position="432"/>
    </location>
</feature>
<dbReference type="Gene3D" id="3.30.2090.10">
    <property type="entry name" value="Multidrug efflux transporter AcrB TolC docking domain, DN and DC subdomains"/>
    <property type="match status" value="2"/>
</dbReference>
<feature type="region of interest" description="Disordered" evidence="1">
    <location>
        <begin position="627"/>
        <end position="658"/>
    </location>
</feature>
<feature type="transmembrane region" description="Helical" evidence="2">
    <location>
        <begin position="27"/>
        <end position="51"/>
    </location>
</feature>
<dbReference type="Pfam" id="PF00873">
    <property type="entry name" value="ACR_tran"/>
    <property type="match status" value="2"/>
</dbReference>
<dbReference type="GO" id="GO:0042910">
    <property type="term" value="F:xenobiotic transmembrane transporter activity"/>
    <property type="evidence" value="ECO:0007669"/>
    <property type="project" value="TreeGrafter"/>
</dbReference>
<gene>
    <name evidence="3" type="ORF">EV695_1378</name>
</gene>
<dbReference type="SUPFAM" id="SSF82693">
    <property type="entry name" value="Multidrug efflux transporter AcrB pore domain, PN1, PN2, PC1 and PC2 subdomains"/>
    <property type="match status" value="2"/>
</dbReference>
<dbReference type="SUPFAM" id="SSF82714">
    <property type="entry name" value="Multidrug efflux transporter AcrB TolC docking domain, DN and DC subdomains"/>
    <property type="match status" value="2"/>
</dbReference>
<dbReference type="InterPro" id="IPR027463">
    <property type="entry name" value="AcrB_DN_DC_subdom"/>
</dbReference>
<feature type="transmembrane region" description="Helical" evidence="2">
    <location>
        <begin position="452"/>
        <end position="473"/>
    </location>
</feature>
<sequence>MNTNSSDINDINNNASEPFDSTQSKGIIAWFVNNPVAANILMITIIVTGLYTGAKLITLESFPSFETDVVNISISYPGATPQEVEEGIAIRVEDAIADLPGIDKIYSDSSEGSASIRVEILSKYDVTKLLNEIKSRVDSITSFPEDAEQPVIEQQIRSRAVITVVTYQDSLDEVALRRNTEKIRDEIRGLPNITQISMGGVRPWEISINVPESTLRQYDLTLGDISNVISNASRDIPGGTIKAQSGDILVRTLGQAYKKDDFANIKVISKKNGTSIRLGDIADINDGFNEDPLYSEFDGKKAAFINISRVGDQNAIELANTVKDYIEARNKTLPPGLHLTYWQDSSKIVKARLNTLTNSLIQGIGLVLLLLALFLRPDLAFWVSVGIPISFLGALALMPQLGMTMNIISMFGFILVLGIVVDDAIVTGENIYSHLEKTGDPKRAVIEGTQEIAVPVTFGVLTTVAAFLPLLMMEGRRGPIFAQIPMVVIPVLLFSLIESKFVLPSHLRHMKLRKNKDNLNIFTRIQRSIAQSLVWFVKNIYAPFLNACLNARYLTLTVFISILIITITMVTTGRYKYTFFPRIESETVSATIEMPEGTSLEITEKYVNKMVSSVELLQKKYIEPYSDEGSESLSEPMPKSSSDKTQNLSSINDSGADTAKHGQSIIKHILVTVGSAGRRPSGSSGVANIATITFETIPPEERKLDISTIALVQEWRDLIGPIPGVKELSFRAEIGRGGEPIDVQLIGTDFNELNDVALLVKAKLSEYDGLFDIKNSYEGGKAEVQLRIKPSAEQLGLNLTTLGQQVRNSIYGAEAQRIQRNQSEIKVMVRAPKGERLSLSGLQNLKIRTPTGASVPLSEVAEVSIGKGSSTISRVDRQRIINVTADLDKDKISANAVVANFKEWFPDILANNPGVNFDMEGEQREQKESNSSLMFGFAVALIAIYILLAIPFGSYFQPIMVMSIIPFSIIGAIGGHAIMGMSLSVSSVMGLLALVGVVVNDSLVLVDYTNKKIKSGIPVAEAIRIAGQSRFRPILLTSLTTFAGLTPLILEKSTQAQFLIPMAVSLGFGILFATMLTLVLIPTFYLIVEDFKSILKRLHIIRT</sequence>
<dbReference type="OrthoDB" id="5287122at2"/>
<dbReference type="Proteomes" id="UP000294887">
    <property type="component" value="Unassembled WGS sequence"/>
</dbReference>
<accession>A0A4R1F389</accession>
<feature type="transmembrane region" description="Helical" evidence="2">
    <location>
        <begin position="1033"/>
        <end position="1050"/>
    </location>
</feature>
<comment type="caution">
    <text evidence="3">The sequence shown here is derived from an EMBL/GenBank/DDBJ whole genome shotgun (WGS) entry which is preliminary data.</text>
</comment>
<dbReference type="GO" id="GO:0005886">
    <property type="term" value="C:plasma membrane"/>
    <property type="evidence" value="ECO:0007669"/>
    <property type="project" value="TreeGrafter"/>
</dbReference>
<dbReference type="AlphaFoldDB" id="A0A4R1F389"/>
<protein>
    <submittedName>
        <fullName evidence="3">Multidrug efflux pump subunit AcrB</fullName>
    </submittedName>
</protein>
<evidence type="ECO:0000313" key="4">
    <source>
        <dbReference type="Proteomes" id="UP000294887"/>
    </source>
</evidence>
<feature type="transmembrane region" description="Helical" evidence="2">
    <location>
        <begin position="933"/>
        <end position="953"/>
    </location>
</feature>
<feature type="compositionally biased region" description="Polar residues" evidence="1">
    <location>
        <begin position="639"/>
        <end position="655"/>
    </location>
</feature>
<dbReference type="RefSeq" id="WP_131905207.1">
    <property type="nucleotide sequence ID" value="NZ_BAAAFU010000004.1"/>
</dbReference>
<dbReference type="Gene3D" id="1.20.1640.10">
    <property type="entry name" value="Multidrug efflux transporter AcrB transmembrane domain"/>
    <property type="match status" value="3"/>
</dbReference>
<dbReference type="Gene3D" id="3.30.70.1430">
    <property type="entry name" value="Multidrug efflux transporter AcrB pore domain"/>
    <property type="match status" value="2"/>
</dbReference>
<feature type="transmembrane region" description="Helical" evidence="2">
    <location>
        <begin position="959"/>
        <end position="979"/>
    </location>
</feature>
<evidence type="ECO:0000256" key="2">
    <source>
        <dbReference type="SAM" id="Phobius"/>
    </source>
</evidence>
<keyword evidence="2" id="KW-1133">Transmembrane helix</keyword>
<reference evidence="3 4" key="1">
    <citation type="submission" date="2019-03" db="EMBL/GenBank/DDBJ databases">
        <title>Genomic Encyclopedia of Type Strains, Phase IV (KMG-IV): sequencing the most valuable type-strain genomes for metagenomic binning, comparative biology and taxonomic classification.</title>
        <authorList>
            <person name="Goeker M."/>
        </authorList>
    </citation>
    <scope>NUCLEOTIDE SEQUENCE [LARGE SCALE GENOMIC DNA]</scope>
    <source>
        <strain evidence="3 4">DSM 24830</strain>
    </source>
</reference>
<feature type="transmembrane region" description="Helical" evidence="2">
    <location>
        <begin position="356"/>
        <end position="375"/>
    </location>
</feature>
<dbReference type="Gene3D" id="3.30.70.1320">
    <property type="entry name" value="Multidrug efflux transporter AcrB pore domain like"/>
    <property type="match status" value="1"/>
</dbReference>
<dbReference type="PANTHER" id="PTHR32063:SF33">
    <property type="entry name" value="RND SUPERFAMILY EFFLUX PUMP PERMEASE COMPONENT"/>
    <property type="match status" value="1"/>
</dbReference>
<feature type="transmembrane region" description="Helical" evidence="2">
    <location>
        <begin position="553"/>
        <end position="572"/>
    </location>
</feature>
<name>A0A4R1F389_9GAMM</name>
<dbReference type="PANTHER" id="PTHR32063">
    <property type="match status" value="1"/>
</dbReference>
<feature type="transmembrane region" description="Helical" evidence="2">
    <location>
        <begin position="1062"/>
        <end position="1088"/>
    </location>
</feature>
<feature type="transmembrane region" description="Helical" evidence="2">
    <location>
        <begin position="381"/>
        <end position="398"/>
    </location>
</feature>
<keyword evidence="2" id="KW-0472">Membrane</keyword>